<dbReference type="SUPFAM" id="SSF50978">
    <property type="entry name" value="WD40 repeat-like"/>
    <property type="match status" value="1"/>
</dbReference>
<evidence type="ECO:0000313" key="1">
    <source>
        <dbReference type="EMBL" id="KAK1939577.1"/>
    </source>
</evidence>
<dbReference type="InterPro" id="IPR051150">
    <property type="entry name" value="SWT21/TCAB1_mRNA_Telomere"/>
</dbReference>
<dbReference type="AlphaFoldDB" id="A0AAD9LKZ8"/>
<dbReference type="InterPro" id="IPR036322">
    <property type="entry name" value="WD40_repeat_dom_sf"/>
</dbReference>
<keyword evidence="2" id="KW-1185">Reference proteome</keyword>
<protein>
    <submittedName>
        <fullName evidence="1">Uncharacterized protein</fullName>
    </submittedName>
</protein>
<dbReference type="EMBL" id="JAHBMH010000007">
    <property type="protein sequence ID" value="KAK1939577.1"/>
    <property type="molecule type" value="Genomic_DNA"/>
</dbReference>
<dbReference type="Proteomes" id="UP001195914">
    <property type="component" value="Unassembled WGS sequence"/>
</dbReference>
<gene>
    <name evidence="1" type="ORF">X943_001248</name>
</gene>
<dbReference type="PANTHER" id="PTHR13211">
    <property type="entry name" value="TELOMERASE CAJAL BODY PROTEIN 1"/>
    <property type="match status" value="1"/>
</dbReference>
<sequence length="379" mass="42066">MRLRPLKNLALQCKHRSEEPVSHVKIALFSPDGSSCIAVLNDSYIAIYNTTDNSELCYIDPNATLSTEAGANVLPTSIIDCYDDVRDIRFFPNFTSSDPDSCCFLVASRGTPVHLYDIRGGKHHFSYKPINFHGELDEVYSLDFHPLGKYFLCGGKGSIYVFDVETPGTDIELRRLYTNRKRGHCGIISAIAHNPHSYNVYACGDYNANIGIYDHNTSRQNSLFGSFGDGMQPMGPITQISWLSEHTLLEGGRNDVYIRIFDIRGTCGEPVMRFRRPAKSNQRIEFDIQDAVIVSGTSDGDVISYTTSSEEPKSILKIAETPVSSAKYHPNRSLMLTASGTRTFGSDPEDICSVAVVTLWSISDSNDTTQYHVNPDAIT</sequence>
<dbReference type="SMART" id="SM00320">
    <property type="entry name" value="WD40"/>
    <property type="match status" value="5"/>
</dbReference>
<evidence type="ECO:0000313" key="2">
    <source>
        <dbReference type="Proteomes" id="UP001195914"/>
    </source>
</evidence>
<dbReference type="Pfam" id="PF00400">
    <property type="entry name" value="WD40"/>
    <property type="match status" value="1"/>
</dbReference>
<accession>A0AAD9LKZ8</accession>
<dbReference type="InterPro" id="IPR001680">
    <property type="entry name" value="WD40_rpt"/>
</dbReference>
<dbReference type="PANTHER" id="PTHR13211:SF0">
    <property type="entry name" value="TELOMERASE CAJAL BODY PROTEIN 1"/>
    <property type="match status" value="1"/>
</dbReference>
<reference evidence="1" key="1">
    <citation type="journal article" date="2014" name="Nucleic Acids Res.">
        <title>The evolutionary dynamics of variant antigen genes in Babesia reveal a history of genomic innovation underlying host-parasite interaction.</title>
        <authorList>
            <person name="Jackson A.P."/>
            <person name="Otto T.D."/>
            <person name="Darby A."/>
            <person name="Ramaprasad A."/>
            <person name="Xia D."/>
            <person name="Echaide I.E."/>
            <person name="Farber M."/>
            <person name="Gahlot S."/>
            <person name="Gamble J."/>
            <person name="Gupta D."/>
            <person name="Gupta Y."/>
            <person name="Jackson L."/>
            <person name="Malandrin L."/>
            <person name="Malas T.B."/>
            <person name="Moussa E."/>
            <person name="Nair M."/>
            <person name="Reid A.J."/>
            <person name="Sanders M."/>
            <person name="Sharma J."/>
            <person name="Tracey A."/>
            <person name="Quail M.A."/>
            <person name="Weir W."/>
            <person name="Wastling J.M."/>
            <person name="Hall N."/>
            <person name="Willadsen P."/>
            <person name="Lingelbach K."/>
            <person name="Shiels B."/>
            <person name="Tait A."/>
            <person name="Berriman M."/>
            <person name="Allred D.R."/>
            <person name="Pain A."/>
        </authorList>
    </citation>
    <scope>NUCLEOTIDE SEQUENCE</scope>
    <source>
        <strain evidence="1">1802A</strain>
    </source>
</reference>
<organism evidence="1 2">
    <name type="scientific">Babesia divergens</name>
    <dbReference type="NCBI Taxonomy" id="32595"/>
    <lineage>
        <taxon>Eukaryota</taxon>
        <taxon>Sar</taxon>
        <taxon>Alveolata</taxon>
        <taxon>Apicomplexa</taxon>
        <taxon>Aconoidasida</taxon>
        <taxon>Piroplasmida</taxon>
        <taxon>Babesiidae</taxon>
        <taxon>Babesia</taxon>
    </lineage>
</organism>
<name>A0AAD9LKZ8_BABDI</name>
<comment type="caution">
    <text evidence="1">The sequence shown here is derived from an EMBL/GenBank/DDBJ whole genome shotgun (WGS) entry which is preliminary data.</text>
</comment>
<dbReference type="Gene3D" id="2.130.10.10">
    <property type="entry name" value="YVTN repeat-like/Quinoprotein amine dehydrogenase"/>
    <property type="match status" value="1"/>
</dbReference>
<proteinExistence type="predicted"/>
<dbReference type="InterPro" id="IPR015943">
    <property type="entry name" value="WD40/YVTN_repeat-like_dom_sf"/>
</dbReference>
<reference evidence="1" key="2">
    <citation type="submission" date="2021-05" db="EMBL/GenBank/DDBJ databases">
        <authorList>
            <person name="Pain A."/>
        </authorList>
    </citation>
    <scope>NUCLEOTIDE SEQUENCE</scope>
    <source>
        <strain evidence="1">1802A</strain>
    </source>
</reference>